<name>A0ABW9URX6_CHLPH</name>
<dbReference type="EMBL" id="WUBZ01000024">
    <property type="protein sequence ID" value="MWV54878.1"/>
    <property type="molecule type" value="Genomic_DNA"/>
</dbReference>
<gene>
    <name evidence="1" type="ORF">GJ685_07345</name>
</gene>
<dbReference type="Proteomes" id="UP000489351">
    <property type="component" value="Unassembled WGS sequence"/>
</dbReference>
<accession>A0ABW9URX6</accession>
<comment type="caution">
    <text evidence="1">The sequence shown here is derived from an EMBL/GenBank/DDBJ whole genome shotgun (WGS) entry which is preliminary data.</text>
</comment>
<proteinExistence type="predicted"/>
<keyword evidence="2" id="KW-1185">Reference proteome</keyword>
<protein>
    <submittedName>
        <fullName evidence="1">Uncharacterized protein</fullName>
    </submittedName>
</protein>
<sequence>MDIYILFLTPFINTGNSFQLVDYGFLSRTDEMLALMGGHALKVVGISLWKRYLFIGVVLPHLLF</sequence>
<evidence type="ECO:0000313" key="2">
    <source>
        <dbReference type="Proteomes" id="UP000489351"/>
    </source>
</evidence>
<reference evidence="1 2" key="1">
    <citation type="submission" date="2019-11" db="EMBL/GenBank/DDBJ databases">
        <title>Green- and brown-colored morphotypes of Chlorobia in the stratified aquatic ecosystems of Kandalaksha Gulf (White Sea): A model for study of the accessory genome evolution.</title>
        <authorList>
            <person name="Grouzdev D.S."/>
        </authorList>
    </citation>
    <scope>NUCLEOTIDE SEQUENCE [LARGE SCALE GENOMIC DNA]</scope>
    <source>
        <strain evidence="1 2">ZM</strain>
    </source>
</reference>
<organism evidence="1 2">
    <name type="scientific">Chlorobium phaeovibrioides</name>
    <dbReference type="NCBI Taxonomy" id="1094"/>
    <lineage>
        <taxon>Bacteria</taxon>
        <taxon>Pseudomonadati</taxon>
        <taxon>Chlorobiota</taxon>
        <taxon>Chlorobiia</taxon>
        <taxon>Chlorobiales</taxon>
        <taxon>Chlorobiaceae</taxon>
        <taxon>Chlorobium/Pelodictyon group</taxon>
        <taxon>Chlorobium</taxon>
    </lineage>
</organism>
<evidence type="ECO:0000313" key="1">
    <source>
        <dbReference type="EMBL" id="MWV54878.1"/>
    </source>
</evidence>
<dbReference type="RefSeq" id="WP_126341350.1">
    <property type="nucleotide sequence ID" value="NZ_CP041698.1"/>
</dbReference>